<accession>A0A8E1V136</accession>
<dbReference type="SUPFAM" id="SSF55811">
    <property type="entry name" value="Nudix"/>
    <property type="match status" value="1"/>
</dbReference>
<evidence type="ECO:0000256" key="2">
    <source>
        <dbReference type="ARBA" id="ARBA00022801"/>
    </source>
</evidence>
<dbReference type="PRINTS" id="PR00502">
    <property type="entry name" value="NUDIXFAMILY"/>
</dbReference>
<comment type="similarity">
    <text evidence="3">Belongs to the Nudix hydrolase family.</text>
</comment>
<proteinExistence type="inferred from homology"/>
<gene>
    <name evidence="5" type="ORF">FC95_GL000293</name>
</gene>
<dbReference type="PANTHER" id="PTHR11839">
    <property type="entry name" value="UDP/ADP-SUGAR PYROPHOSPHATASE"/>
    <property type="match status" value="1"/>
</dbReference>
<keyword evidence="2 3" id="KW-0378">Hydrolase</keyword>
<dbReference type="PANTHER" id="PTHR11839:SF18">
    <property type="entry name" value="NUDIX HYDROLASE DOMAIN-CONTAINING PROTEIN"/>
    <property type="match status" value="1"/>
</dbReference>
<dbReference type="InterPro" id="IPR020476">
    <property type="entry name" value="Nudix_hydrolase"/>
</dbReference>
<organism evidence="5 6">
    <name type="scientific">Lentilactobacillus kefiri DSM 20587 = JCM 5818</name>
    <dbReference type="NCBI Taxonomy" id="1423764"/>
    <lineage>
        <taxon>Bacteria</taxon>
        <taxon>Bacillati</taxon>
        <taxon>Bacillota</taxon>
        <taxon>Bacilli</taxon>
        <taxon>Lactobacillales</taxon>
        <taxon>Lactobacillaceae</taxon>
        <taxon>Lentilactobacillus</taxon>
    </lineage>
</organism>
<sequence length="194" mass="21847">MLPLVEKGDQKMFKTWHQPGKILDDKNVYKGRVFAVDQLHIKTPDGLKVERDLIKTDPTITILAISPDQKVVMTSEYRAGVNSDSVSVPAGIVNPGETAEHAAARELREETGYVAKSVTKMTRITSSEGFMDQFADLMLIKFNPEERVPRHFDKDEFVNSELVPLDQVVEWVKEGKVNTAQAVSSIGYYMMFLK</sequence>
<feature type="domain" description="Nudix hydrolase" evidence="4">
    <location>
        <begin position="55"/>
        <end position="185"/>
    </location>
</feature>
<evidence type="ECO:0000313" key="5">
    <source>
        <dbReference type="EMBL" id="KRM49674.1"/>
    </source>
</evidence>
<evidence type="ECO:0000313" key="6">
    <source>
        <dbReference type="Proteomes" id="UP000051164"/>
    </source>
</evidence>
<dbReference type="InterPro" id="IPR000086">
    <property type="entry name" value="NUDIX_hydrolase_dom"/>
</dbReference>
<dbReference type="GO" id="GO:0019693">
    <property type="term" value="P:ribose phosphate metabolic process"/>
    <property type="evidence" value="ECO:0007669"/>
    <property type="project" value="TreeGrafter"/>
</dbReference>
<reference evidence="5 6" key="1">
    <citation type="journal article" date="2015" name="Genome Announc.">
        <title>Expanding the biotechnology potential of lactobacilli through comparative genomics of 213 strains and associated genera.</title>
        <authorList>
            <person name="Sun Z."/>
            <person name="Harris H.M."/>
            <person name="McCann A."/>
            <person name="Guo C."/>
            <person name="Argimon S."/>
            <person name="Zhang W."/>
            <person name="Yang X."/>
            <person name="Jeffery I.B."/>
            <person name="Cooney J.C."/>
            <person name="Kagawa T.F."/>
            <person name="Liu W."/>
            <person name="Song Y."/>
            <person name="Salvetti E."/>
            <person name="Wrobel A."/>
            <person name="Rasinkangas P."/>
            <person name="Parkhill J."/>
            <person name="Rea M.C."/>
            <person name="O'Sullivan O."/>
            <person name="Ritari J."/>
            <person name="Douillard F.P."/>
            <person name="Paul Ross R."/>
            <person name="Yang R."/>
            <person name="Briner A.E."/>
            <person name="Felis G.E."/>
            <person name="de Vos W.M."/>
            <person name="Barrangou R."/>
            <person name="Klaenhammer T.R."/>
            <person name="Caufield P.W."/>
            <person name="Cui Y."/>
            <person name="Zhang H."/>
            <person name="O'Toole P.W."/>
        </authorList>
    </citation>
    <scope>NUCLEOTIDE SEQUENCE [LARGE SCALE GENOMIC DNA]</scope>
    <source>
        <strain evidence="5 6">DSM 20587</strain>
    </source>
</reference>
<dbReference type="GO" id="GO:0006753">
    <property type="term" value="P:nucleoside phosphate metabolic process"/>
    <property type="evidence" value="ECO:0007669"/>
    <property type="project" value="TreeGrafter"/>
</dbReference>
<dbReference type="CDD" id="cd03424">
    <property type="entry name" value="NUDIX_ADPRase_Nudt5_UGPPase_Nudt14"/>
    <property type="match status" value="1"/>
</dbReference>
<evidence type="ECO:0000256" key="1">
    <source>
        <dbReference type="ARBA" id="ARBA00001946"/>
    </source>
</evidence>
<dbReference type="AlphaFoldDB" id="A0A8E1V136"/>
<comment type="cofactor">
    <cofactor evidence="1">
        <name>Mg(2+)</name>
        <dbReference type="ChEBI" id="CHEBI:18420"/>
    </cofactor>
</comment>
<dbReference type="PROSITE" id="PS00893">
    <property type="entry name" value="NUDIX_BOX"/>
    <property type="match status" value="1"/>
</dbReference>
<dbReference type="GO" id="GO:0016462">
    <property type="term" value="F:pyrophosphatase activity"/>
    <property type="evidence" value="ECO:0007669"/>
    <property type="project" value="UniProtKB-ARBA"/>
</dbReference>
<dbReference type="Proteomes" id="UP000051164">
    <property type="component" value="Unassembled WGS sequence"/>
</dbReference>
<evidence type="ECO:0000259" key="4">
    <source>
        <dbReference type="PROSITE" id="PS51462"/>
    </source>
</evidence>
<dbReference type="Gene3D" id="3.90.79.10">
    <property type="entry name" value="Nucleoside Triphosphate Pyrophosphohydrolase"/>
    <property type="match status" value="1"/>
</dbReference>
<comment type="caution">
    <text evidence="5">The sequence shown here is derived from an EMBL/GenBank/DDBJ whole genome shotgun (WGS) entry which is preliminary data.</text>
</comment>
<dbReference type="PROSITE" id="PS51462">
    <property type="entry name" value="NUDIX"/>
    <property type="match status" value="1"/>
</dbReference>
<dbReference type="InterPro" id="IPR020084">
    <property type="entry name" value="NUDIX_hydrolase_CS"/>
</dbReference>
<dbReference type="EMBL" id="AYYV01000081">
    <property type="protein sequence ID" value="KRM49674.1"/>
    <property type="molecule type" value="Genomic_DNA"/>
</dbReference>
<dbReference type="InterPro" id="IPR015797">
    <property type="entry name" value="NUDIX_hydrolase-like_dom_sf"/>
</dbReference>
<protein>
    <submittedName>
        <fullName evidence="5">NUDIX hydrolase</fullName>
    </submittedName>
</protein>
<dbReference type="Pfam" id="PF00293">
    <property type="entry name" value="NUDIX"/>
    <property type="match status" value="1"/>
</dbReference>
<evidence type="ECO:0000256" key="3">
    <source>
        <dbReference type="RuleBase" id="RU003476"/>
    </source>
</evidence>
<name>A0A8E1V136_LENKE</name>